<reference evidence="11 12" key="1">
    <citation type="submission" date="2018-06" db="EMBL/GenBank/DDBJ databases">
        <authorList>
            <consortium name="Pathogen Informatics"/>
            <person name="Doyle S."/>
        </authorList>
    </citation>
    <scope>NUCLEOTIDE SEQUENCE [LARGE SCALE GENOMIC DNA]</scope>
    <source>
        <strain evidence="11 12">NCTC10801</strain>
    </source>
</reference>
<evidence type="ECO:0000256" key="2">
    <source>
        <dbReference type="ARBA" id="ARBA00022723"/>
    </source>
</evidence>
<dbReference type="GO" id="GO:0004520">
    <property type="term" value="F:DNA endonuclease activity"/>
    <property type="evidence" value="ECO:0007669"/>
    <property type="project" value="InterPro"/>
</dbReference>
<sequence>MTWRSILISKGGKLSLQKNQMLIQQEGNEFTVPLEDIAIVVVDSRETVITIPLLSAFGLYGITFLTCDDQFLPCGQWLPFNQYHRQLKNLKLQLETSLPQKKQLWQAIVQQKIRNQAKVLEICQFKAASERLFKMAELVKSGDKDNLEAQSAVIYFQVLFGKGFKRTEDENSVNSALNYGYTVMRSAVARAVVLYGWLPQMGLFHHSELNAFNLADDFIEPFRPLVDLLVFELSYQDQLGINLSPNLKQQLIKVLNYQLLFKQEKVNALTAIDRTIGSFQSALVSKNPSLLKLPEILPLAEHQYE</sequence>
<keyword evidence="8 10" id="KW-0464">Manganese</keyword>
<evidence type="ECO:0000256" key="6">
    <source>
        <dbReference type="ARBA" id="ARBA00023118"/>
    </source>
</evidence>
<dbReference type="InterPro" id="IPR042206">
    <property type="entry name" value="CRISPR-assoc_Cas1_C"/>
</dbReference>
<dbReference type="PANTHER" id="PTHR34353:SF2">
    <property type="entry name" value="CRISPR-ASSOCIATED ENDONUCLEASE CAS1 1"/>
    <property type="match status" value="1"/>
</dbReference>
<dbReference type="GO" id="GO:0043571">
    <property type="term" value="P:maintenance of CRISPR repeat elements"/>
    <property type="evidence" value="ECO:0007669"/>
    <property type="project" value="UniProtKB-UniRule"/>
</dbReference>
<name>A0A380U1N1_9PAST</name>
<evidence type="ECO:0000313" key="12">
    <source>
        <dbReference type="Proteomes" id="UP000254649"/>
    </source>
</evidence>
<dbReference type="OrthoDB" id="9803119at2"/>
<dbReference type="GO" id="GO:0046872">
    <property type="term" value="F:metal ion binding"/>
    <property type="evidence" value="ECO:0007669"/>
    <property type="project" value="UniProtKB-UniRule"/>
</dbReference>
<evidence type="ECO:0000313" key="11">
    <source>
        <dbReference type="EMBL" id="SUT94984.1"/>
    </source>
</evidence>
<accession>A0A380U1N1</accession>
<dbReference type="EMBL" id="UFRQ01000003">
    <property type="protein sequence ID" value="SUT94984.1"/>
    <property type="molecule type" value="Genomic_DNA"/>
</dbReference>
<dbReference type="GO" id="GO:0016787">
    <property type="term" value="F:hydrolase activity"/>
    <property type="evidence" value="ECO:0007669"/>
    <property type="project" value="UniProtKB-KW"/>
</dbReference>
<dbReference type="PANTHER" id="PTHR34353">
    <property type="entry name" value="CRISPR-ASSOCIATED ENDONUCLEASE CAS1 1"/>
    <property type="match status" value="1"/>
</dbReference>
<dbReference type="GO" id="GO:0003677">
    <property type="term" value="F:DNA binding"/>
    <property type="evidence" value="ECO:0007669"/>
    <property type="project" value="UniProtKB-KW"/>
</dbReference>
<keyword evidence="5 10" id="KW-0460">Magnesium</keyword>
<organism evidence="11 12">
    <name type="scientific">[Actinobacillus] rossii</name>
    <dbReference type="NCBI Taxonomy" id="123820"/>
    <lineage>
        <taxon>Bacteria</taxon>
        <taxon>Pseudomonadati</taxon>
        <taxon>Pseudomonadota</taxon>
        <taxon>Gammaproteobacteria</taxon>
        <taxon>Pasteurellales</taxon>
        <taxon>Pasteurellaceae</taxon>
    </lineage>
</organism>
<keyword evidence="4 10" id="KW-0378">Hydrolase</keyword>
<dbReference type="InterPro" id="IPR002729">
    <property type="entry name" value="CRISPR-assoc_Cas1"/>
</dbReference>
<feature type="binding site" evidence="10">
    <location>
        <position position="220"/>
    </location>
    <ligand>
        <name>Mn(2+)</name>
        <dbReference type="ChEBI" id="CHEBI:29035"/>
    </ligand>
</feature>
<evidence type="ECO:0000256" key="3">
    <source>
        <dbReference type="ARBA" id="ARBA00022759"/>
    </source>
</evidence>
<dbReference type="CDD" id="cd09720">
    <property type="entry name" value="Cas1_II"/>
    <property type="match status" value="1"/>
</dbReference>
<gene>
    <name evidence="10" type="primary">cas1</name>
    <name evidence="11" type="ORF">NCTC10801_02360</name>
</gene>
<comment type="function">
    <text evidence="10">CRISPR (clustered regularly interspaced short palindromic repeat), is an adaptive immune system that provides protection against mobile genetic elements (viruses, transposable elements and conjugative plasmids). CRISPR clusters contain spacers, sequences complementary to antecedent mobile elements, and target invading nucleic acids. CRISPR clusters are transcribed and processed into CRISPR RNA (crRNA). Acts as a dsDNA endonuclease. Involved in the integration of spacer DNA into the CRISPR cassette.</text>
</comment>
<keyword evidence="7 10" id="KW-0238">DNA-binding</keyword>
<keyword evidence="6 10" id="KW-0051">Antiviral defense</keyword>
<dbReference type="NCBIfam" id="TIGR03639">
    <property type="entry name" value="cas1_NMENI"/>
    <property type="match status" value="1"/>
</dbReference>
<dbReference type="Gene3D" id="1.20.120.920">
    <property type="entry name" value="CRISPR-associated endonuclease Cas1, C-terminal domain"/>
    <property type="match status" value="1"/>
</dbReference>
<comment type="similarity">
    <text evidence="10">Belongs to the CRISPR-associated endonuclease Cas1 family.</text>
</comment>
<dbReference type="AlphaFoldDB" id="A0A380U1N1"/>
<evidence type="ECO:0000256" key="4">
    <source>
        <dbReference type="ARBA" id="ARBA00022801"/>
    </source>
</evidence>
<comment type="cofactor">
    <cofactor evidence="10">
        <name>Mg(2+)</name>
        <dbReference type="ChEBI" id="CHEBI:18420"/>
    </cofactor>
    <cofactor evidence="10">
        <name>Mn(2+)</name>
        <dbReference type="ChEBI" id="CHEBI:29035"/>
    </cofactor>
</comment>
<dbReference type="Proteomes" id="UP000254649">
    <property type="component" value="Unassembled WGS sequence"/>
</dbReference>
<proteinExistence type="inferred from homology"/>
<comment type="subunit">
    <text evidence="9 10">Homodimer, forms a heterotetramer with a Cas2 homodimer.</text>
</comment>
<dbReference type="GO" id="GO:0051607">
    <property type="term" value="P:defense response to virus"/>
    <property type="evidence" value="ECO:0007669"/>
    <property type="project" value="UniProtKB-UniRule"/>
</dbReference>
<evidence type="ECO:0000256" key="9">
    <source>
        <dbReference type="ARBA" id="ARBA00038592"/>
    </source>
</evidence>
<keyword evidence="1 10" id="KW-0540">Nuclease</keyword>
<evidence type="ECO:0000256" key="8">
    <source>
        <dbReference type="ARBA" id="ARBA00023211"/>
    </source>
</evidence>
<evidence type="ECO:0000256" key="7">
    <source>
        <dbReference type="ARBA" id="ARBA00023125"/>
    </source>
</evidence>
<keyword evidence="3 10" id="KW-0255">Endonuclease</keyword>
<dbReference type="InterPro" id="IPR050646">
    <property type="entry name" value="Cas1"/>
</dbReference>
<dbReference type="InterPro" id="IPR019855">
    <property type="entry name" value="CRISPR-assoc_Cas1_NMENI"/>
</dbReference>
<dbReference type="EC" id="3.1.-.-" evidence="10"/>
<protein>
    <recommendedName>
        <fullName evidence="10">CRISPR-associated endonuclease Cas1</fullName>
        <ecNumber evidence="10">3.1.-.-</ecNumber>
    </recommendedName>
</protein>
<evidence type="ECO:0000256" key="1">
    <source>
        <dbReference type="ARBA" id="ARBA00022722"/>
    </source>
</evidence>
<keyword evidence="12" id="KW-1185">Reference proteome</keyword>
<dbReference type="Pfam" id="PF01867">
    <property type="entry name" value="Cas_Cas1"/>
    <property type="match status" value="1"/>
</dbReference>
<dbReference type="HAMAP" id="MF_01470">
    <property type="entry name" value="Cas1"/>
    <property type="match status" value="1"/>
</dbReference>
<feature type="binding site" evidence="10">
    <location>
        <position position="148"/>
    </location>
    <ligand>
        <name>Mn(2+)</name>
        <dbReference type="ChEBI" id="CHEBI:29035"/>
    </ligand>
</feature>
<evidence type="ECO:0000256" key="5">
    <source>
        <dbReference type="ARBA" id="ARBA00022842"/>
    </source>
</evidence>
<dbReference type="NCBIfam" id="TIGR00287">
    <property type="entry name" value="cas1"/>
    <property type="match status" value="1"/>
</dbReference>
<feature type="binding site" evidence="10">
    <location>
        <position position="205"/>
    </location>
    <ligand>
        <name>Mn(2+)</name>
        <dbReference type="ChEBI" id="CHEBI:29035"/>
    </ligand>
</feature>
<keyword evidence="2 10" id="KW-0479">Metal-binding</keyword>
<evidence type="ECO:0000256" key="10">
    <source>
        <dbReference type="HAMAP-Rule" id="MF_01470"/>
    </source>
</evidence>